<dbReference type="KEGG" id="dfc:DFI_19790"/>
<keyword evidence="3" id="KW-1185">Reference proteome</keyword>
<evidence type="ECO:0000313" key="2">
    <source>
        <dbReference type="EMBL" id="ASN83442.1"/>
    </source>
</evidence>
<feature type="transmembrane region" description="Helical" evidence="1">
    <location>
        <begin position="54"/>
        <end position="76"/>
    </location>
</feature>
<organism evidence="2 3">
    <name type="scientific">Deinococcus ficus</name>
    <dbReference type="NCBI Taxonomy" id="317577"/>
    <lineage>
        <taxon>Bacteria</taxon>
        <taxon>Thermotogati</taxon>
        <taxon>Deinococcota</taxon>
        <taxon>Deinococci</taxon>
        <taxon>Deinococcales</taxon>
        <taxon>Deinococcaceae</taxon>
        <taxon>Deinococcus</taxon>
    </lineage>
</organism>
<name>A0A221T3G7_9DEIO</name>
<proteinExistence type="predicted"/>
<protein>
    <submittedName>
        <fullName evidence="2">Uncharacterized protein</fullName>
    </submittedName>
</protein>
<dbReference type="AlphaFoldDB" id="A0A221T3G7"/>
<feature type="transmembrane region" description="Helical" evidence="1">
    <location>
        <begin position="145"/>
        <end position="162"/>
    </location>
</feature>
<dbReference type="Proteomes" id="UP000259030">
    <property type="component" value="Plasmid pDFI3"/>
</dbReference>
<dbReference type="RefSeq" id="WP_027462873.1">
    <property type="nucleotide sequence ID" value="NZ_CP021084.1"/>
</dbReference>
<keyword evidence="1" id="KW-0472">Membrane</keyword>
<feature type="transmembrane region" description="Helical" evidence="1">
    <location>
        <begin position="28"/>
        <end position="47"/>
    </location>
</feature>
<accession>A0A221T3G7</accession>
<keyword evidence="2" id="KW-0614">Plasmid</keyword>
<keyword evidence="1" id="KW-0812">Transmembrane</keyword>
<reference evidence="2 3" key="1">
    <citation type="submission" date="2017-05" db="EMBL/GenBank/DDBJ databases">
        <title>The complete genome sequence of Deinococcus ficus isolated from the rhizosphere of the Ficus religiosa L. in Taiwan.</title>
        <authorList>
            <person name="Wu K.-M."/>
            <person name="Liao T.-L."/>
            <person name="Liu Y.-M."/>
            <person name="Young C.-C."/>
            <person name="Tsai S.-F."/>
        </authorList>
    </citation>
    <scope>NUCLEOTIDE SEQUENCE [LARGE SCALE GENOMIC DNA]</scope>
    <source>
        <strain evidence="2 3">CC-FR2-10</strain>
        <plasmid evidence="3">pdfi3</plasmid>
    </source>
</reference>
<evidence type="ECO:0000313" key="3">
    <source>
        <dbReference type="Proteomes" id="UP000259030"/>
    </source>
</evidence>
<geneLocation type="plasmid" evidence="3">
    <name>pdfi3</name>
</geneLocation>
<sequence>MPDNEHEISAVIQVASRAPELRGLVTSAVPLVFFCGLVTALSVWLSVSADPQRILLLCFLALLSVMGSALLVLSSLRPGRAQAPAREWRRAEGFAQRLLHRHGWTRGDLTAAQVRLDAQRPPFSPQVPVWACPLAGLVGSLESPLLGGALAGVAGLCTLWGLRQVLWHERRQQESRLLRTLLLLREPAARERP</sequence>
<dbReference type="EMBL" id="CP021084">
    <property type="protein sequence ID" value="ASN83442.1"/>
    <property type="molecule type" value="Genomic_DNA"/>
</dbReference>
<evidence type="ECO:0000256" key="1">
    <source>
        <dbReference type="SAM" id="Phobius"/>
    </source>
</evidence>
<gene>
    <name evidence="2" type="ORF">DFI_19790</name>
</gene>
<keyword evidence="1" id="KW-1133">Transmembrane helix</keyword>